<evidence type="ECO:0000259" key="5">
    <source>
        <dbReference type="Pfam" id="PF07238"/>
    </source>
</evidence>
<comment type="caution">
    <text evidence="7">The sequence shown here is derived from an EMBL/GenBank/DDBJ whole genome shotgun (WGS) entry which is preliminary data.</text>
</comment>
<dbReference type="GO" id="GO:0071973">
    <property type="term" value="P:bacterial-type flagellum-dependent cell motility"/>
    <property type="evidence" value="ECO:0007669"/>
    <property type="project" value="UniProtKB-UniRule"/>
</dbReference>
<dbReference type="GO" id="GO:0035438">
    <property type="term" value="F:cyclic-di-GMP binding"/>
    <property type="evidence" value="ECO:0007669"/>
    <property type="project" value="UniProtKB-UniRule"/>
</dbReference>
<dbReference type="Gene3D" id="2.30.110.10">
    <property type="entry name" value="Electron Transport, Fmn-binding Protein, Chain A"/>
    <property type="match status" value="1"/>
</dbReference>
<dbReference type="InterPro" id="IPR023787">
    <property type="entry name" value="T3SS_YcgR"/>
</dbReference>
<name>A0A8J3AMI4_9BURK</name>
<dbReference type="InterPro" id="IPR009875">
    <property type="entry name" value="PilZ_domain"/>
</dbReference>
<comment type="subunit">
    <text evidence="4">Monomer. Interacts with the flagellar basal bodies.</text>
</comment>
<evidence type="ECO:0000313" key="8">
    <source>
        <dbReference type="Proteomes" id="UP000642180"/>
    </source>
</evidence>
<dbReference type="GO" id="GO:0071945">
    <property type="term" value="P:regulation of bacterial-type flagellum-dependent cell motility by regulation of motor speed"/>
    <property type="evidence" value="ECO:0007669"/>
    <property type="project" value="UniProtKB-UniRule"/>
</dbReference>
<dbReference type="RefSeq" id="WP_188379568.1">
    <property type="nucleotide sequence ID" value="NZ_BMDI01000001.1"/>
</dbReference>
<comment type="similarity">
    <text evidence="4">Belongs to the YcgR family.</text>
</comment>
<comment type="subcellular location">
    <subcellularLocation>
        <location evidence="4">Bacterial flagellum basal body</location>
    </subcellularLocation>
</comment>
<keyword evidence="1 4" id="KW-0973">c-di-GMP</keyword>
<dbReference type="Gene3D" id="2.40.10.220">
    <property type="entry name" value="predicted glycosyltransferase like domains"/>
    <property type="match status" value="1"/>
</dbReference>
<dbReference type="EMBL" id="BMDI01000001">
    <property type="protein sequence ID" value="GGI16364.1"/>
    <property type="molecule type" value="Genomic_DNA"/>
</dbReference>
<feature type="domain" description="PilZ" evidence="5">
    <location>
        <begin position="123"/>
        <end position="237"/>
    </location>
</feature>
<evidence type="ECO:0000259" key="6">
    <source>
        <dbReference type="Pfam" id="PF07317"/>
    </source>
</evidence>
<keyword evidence="3 4" id="KW-0975">Bacterial flagellum</keyword>
<evidence type="ECO:0000256" key="1">
    <source>
        <dbReference type="ARBA" id="ARBA00022636"/>
    </source>
</evidence>
<organism evidence="7 8">
    <name type="scientific">Oxalicibacterium faecigallinarum</name>
    <dbReference type="NCBI Taxonomy" id="573741"/>
    <lineage>
        <taxon>Bacteria</taxon>
        <taxon>Pseudomonadati</taxon>
        <taxon>Pseudomonadota</taxon>
        <taxon>Betaproteobacteria</taxon>
        <taxon>Burkholderiales</taxon>
        <taxon>Oxalobacteraceae</taxon>
        <taxon>Oxalicibacterium</taxon>
    </lineage>
</organism>
<dbReference type="AlphaFoldDB" id="A0A8J3AMI4"/>
<dbReference type="Proteomes" id="UP000642180">
    <property type="component" value="Unassembled WGS sequence"/>
</dbReference>
<evidence type="ECO:0000256" key="2">
    <source>
        <dbReference type="ARBA" id="ARBA00022741"/>
    </source>
</evidence>
<dbReference type="GO" id="GO:0009425">
    <property type="term" value="C:bacterial-type flagellum basal body"/>
    <property type="evidence" value="ECO:0007669"/>
    <property type="project" value="UniProtKB-SubCell"/>
</dbReference>
<keyword evidence="8" id="KW-1185">Reference proteome</keyword>
<proteinExistence type="inferred from homology"/>
<dbReference type="InterPro" id="IPR009926">
    <property type="entry name" value="T3SS_YcgR_PilZN"/>
</dbReference>
<gene>
    <name evidence="4" type="primary">ycgR</name>
    <name evidence="7" type="ORF">GCM10008066_03590</name>
</gene>
<keyword evidence="2 4" id="KW-0547">Nucleotide-binding</keyword>
<accession>A0A8J3AMI4</accession>
<dbReference type="Pfam" id="PF07317">
    <property type="entry name" value="PilZN"/>
    <property type="match status" value="1"/>
</dbReference>
<dbReference type="Pfam" id="PF07238">
    <property type="entry name" value="PilZ"/>
    <property type="match status" value="1"/>
</dbReference>
<feature type="domain" description="Type III secretion system flagellar brake protein YcgR PilZN" evidence="6">
    <location>
        <begin position="15"/>
        <end position="121"/>
    </location>
</feature>
<protein>
    <recommendedName>
        <fullName evidence="4">Flagellar brake protein YcgR</fullName>
    </recommendedName>
    <alternativeName>
        <fullName evidence="4">Cyclic di-GMP binding protein YcgR</fullName>
    </alternativeName>
</protein>
<evidence type="ECO:0000256" key="4">
    <source>
        <dbReference type="HAMAP-Rule" id="MF_01457"/>
    </source>
</evidence>
<evidence type="ECO:0000256" key="3">
    <source>
        <dbReference type="ARBA" id="ARBA00023143"/>
    </source>
</evidence>
<sequence>MTAASNYEDEDLDQFRVTSRREIIALLRNIGERNQLVRMVLNHGADTIVTSILEVDDDHGTMLLDCAPTEFMNQRVLESKKLSFETMLDSIRILFASSEAESCIHEGLPAFIVPLPDYMIRLQRREYYRVPTPVTNPVLCTIPVKTESEPMPVVTTLHNISGGGIAIMDEKKLIDTTFGRIYDNCRIDLPSGPITMTLQVRNMLELSLPNGRSTNRIGCQFINPSNAALGAIQKYITKLERDRNARATGLG</sequence>
<dbReference type="HAMAP" id="MF_01457">
    <property type="entry name" value="YcgR"/>
    <property type="match status" value="1"/>
</dbReference>
<comment type="function">
    <text evidence="4">Acts as a flagellar brake, regulating swimming and swarming in a bis-(3'-5') cyclic diguanylic acid (c-di-GMP)-dependent manner. Binds 1 c-di-GMP dimer per subunit. Increasing levels of c-di-GMP lead to decreased motility.</text>
</comment>
<dbReference type="InterPro" id="IPR012349">
    <property type="entry name" value="Split_barrel_FMN-bd"/>
</dbReference>
<evidence type="ECO:0000313" key="7">
    <source>
        <dbReference type="EMBL" id="GGI16364.1"/>
    </source>
</evidence>
<reference evidence="8" key="1">
    <citation type="journal article" date="2019" name="Int. J. Syst. Evol. Microbiol.">
        <title>The Global Catalogue of Microorganisms (GCM) 10K type strain sequencing project: providing services to taxonomists for standard genome sequencing and annotation.</title>
        <authorList>
            <consortium name="The Broad Institute Genomics Platform"/>
            <consortium name="The Broad Institute Genome Sequencing Center for Infectious Disease"/>
            <person name="Wu L."/>
            <person name="Ma J."/>
        </authorList>
    </citation>
    <scope>NUCLEOTIDE SEQUENCE [LARGE SCALE GENOMIC DNA]</scope>
    <source>
        <strain evidence="8">CCM 2767</strain>
    </source>
</reference>